<keyword evidence="2" id="KW-1185">Reference proteome</keyword>
<protein>
    <submittedName>
        <fullName evidence="1">Trigger factor</fullName>
    </submittedName>
</protein>
<dbReference type="Proteomes" id="UP000224460">
    <property type="component" value="Unassembled WGS sequence"/>
</dbReference>
<sequence>MSTLVEKMEKSQVKITVEVAGEKVTKAIDKAYNAMKGEIKIPGFRNGKVPRTMIEKTYGIEIFFNKAADFLIDETLWDAIEENKIEIAARIRPNELEVVDMTKESMKYTAIITVKPEVTLGDYKGVTIEVEGTKVTEEEVDQAVAAEAEKNAREITVEDRAVEPQDKVTLDFEGFIDGVPFEGGKAEDYSLVIGSKSFIDTFEDQLIGKKIGEESEVNVTFPAEYHVPELAGKPAVFKVVIKGITVKELPEINDDFAADISEFDTLAEYKESIKVKLEKDKEAAKTQQVENKAVETVVSNANIEVPEAMIEEQVDKNVKNFASRMKAQGLELEQYLQFAGQTMDAFRDNFKKDAEMQIKSRLVLEKVGEVENLEVSEEEVETELKTIADMYQMPYEELKKSFGGYEKEALTADLKVQKAAKLIVDSAVVVEK</sequence>
<name>A0AC61DCF6_9FIRM</name>
<gene>
    <name evidence="1" type="ORF">CS063_10730</name>
</gene>
<evidence type="ECO:0000313" key="2">
    <source>
        <dbReference type="Proteomes" id="UP000224460"/>
    </source>
</evidence>
<proteinExistence type="predicted"/>
<reference evidence="1" key="1">
    <citation type="submission" date="2017-10" db="EMBL/GenBank/DDBJ databases">
        <title>Genome sequence of cellulolytic Lachnospiraceae bacterium XHS1971 isolated from hotspring sediment.</title>
        <authorList>
            <person name="Vasudevan G."/>
            <person name="Joshi A.J."/>
            <person name="Hivarkar S."/>
            <person name="Lanjekar V.B."/>
            <person name="Dhakephalkar P.K."/>
            <person name="Dagar S."/>
        </authorList>
    </citation>
    <scope>NUCLEOTIDE SEQUENCE</scope>
    <source>
        <strain evidence="1">XHS1971</strain>
    </source>
</reference>
<evidence type="ECO:0000313" key="1">
    <source>
        <dbReference type="EMBL" id="PHV70356.1"/>
    </source>
</evidence>
<accession>A0AC61DCF6</accession>
<dbReference type="EMBL" id="PEDL01000011">
    <property type="protein sequence ID" value="PHV70356.1"/>
    <property type="molecule type" value="Genomic_DNA"/>
</dbReference>
<organism evidence="1 2">
    <name type="scientific">Sporanaerobium hydrogeniformans</name>
    <dbReference type="NCBI Taxonomy" id="3072179"/>
    <lineage>
        <taxon>Bacteria</taxon>
        <taxon>Bacillati</taxon>
        <taxon>Bacillota</taxon>
        <taxon>Clostridia</taxon>
        <taxon>Lachnospirales</taxon>
        <taxon>Lachnospiraceae</taxon>
        <taxon>Sporanaerobium</taxon>
    </lineage>
</organism>
<comment type="caution">
    <text evidence="1">The sequence shown here is derived from an EMBL/GenBank/DDBJ whole genome shotgun (WGS) entry which is preliminary data.</text>
</comment>